<comment type="cofactor">
    <cofactor evidence="1">
        <name>Co(2+)</name>
        <dbReference type="ChEBI" id="CHEBI:48828"/>
    </cofactor>
</comment>
<evidence type="ECO:0000256" key="7">
    <source>
        <dbReference type="ARBA" id="ARBA00022801"/>
    </source>
</evidence>
<dbReference type="SUPFAM" id="SSF53187">
    <property type="entry name" value="Zn-dependent exopeptidases"/>
    <property type="match status" value="1"/>
</dbReference>
<accession>A0A6V8QT59</accession>
<dbReference type="InterPro" id="IPR011650">
    <property type="entry name" value="Peptidase_M20_dimer"/>
</dbReference>
<dbReference type="EC" id="3.5.1.18" evidence="5"/>
<dbReference type="InterPro" id="IPR001261">
    <property type="entry name" value="ArgE/DapE_CS"/>
</dbReference>
<comment type="pathway">
    <text evidence="3">Amino-acid biosynthesis; L-lysine biosynthesis via DAP pathway; LL-2,6-diaminopimelate from (S)-tetrahydrodipicolinate (succinylase route): step 3/3.</text>
</comment>
<evidence type="ECO:0000259" key="12">
    <source>
        <dbReference type="Pfam" id="PF07687"/>
    </source>
</evidence>
<keyword evidence="13" id="KW-0456">Lyase</keyword>
<dbReference type="Gene3D" id="3.40.50.1100">
    <property type="match status" value="2"/>
</dbReference>
<dbReference type="Pfam" id="PF01546">
    <property type="entry name" value="Peptidase_M20"/>
    <property type="match status" value="1"/>
</dbReference>
<dbReference type="SUPFAM" id="SSF55031">
    <property type="entry name" value="Bacterial exopeptidase dimerisation domain"/>
    <property type="match status" value="1"/>
</dbReference>
<dbReference type="UniPathway" id="UPA00034">
    <property type="reaction ID" value="UER00021"/>
</dbReference>
<dbReference type="InterPro" id="IPR001926">
    <property type="entry name" value="TrpB-like_PALP"/>
</dbReference>
<comment type="cofactor">
    <cofactor evidence="2">
        <name>Zn(2+)</name>
        <dbReference type="ChEBI" id="CHEBI:29105"/>
    </cofactor>
</comment>
<dbReference type="PANTHER" id="PTHR42937:SF1">
    <property type="entry name" value="DIAMINOPROPIONATE AMMONIA-LYASE"/>
    <property type="match status" value="1"/>
</dbReference>
<dbReference type="PROSITE" id="PS00758">
    <property type="entry name" value="ARGE_DAPE_CPG2_1"/>
    <property type="match status" value="1"/>
</dbReference>
<protein>
    <recommendedName>
        <fullName evidence="6">Probable succinyl-diaminopimelate desuccinylase</fullName>
        <ecNumber evidence="5">3.5.1.18</ecNumber>
    </recommendedName>
</protein>
<dbReference type="AlphaFoldDB" id="A0A6V8QT59"/>
<evidence type="ECO:0000259" key="11">
    <source>
        <dbReference type="Pfam" id="PF00291"/>
    </source>
</evidence>
<dbReference type="Gene3D" id="3.30.70.360">
    <property type="match status" value="1"/>
</dbReference>
<sequence>MTRANRRPVFFNPAAKSWTAPTDSPELAYRFHQQLPQYKPTKLIPLEALAKELGVRAIHLKDETCRLGLPSFKILGASWGTFRAIAQKLSLPLDASLETVKQALSSTSISLYAATDGNHGRAVARMASILGVPAQIHVPRCMHNATIELIKSEGARVVVSDGFYDKAVVDAREAAAQDSTAIVVQDFASGDYLQIPQASDPVPPMQPPLSSNSICQWIVDGYRTMMLEIDSQLGATTPDLVVVPVGVGSFAQAVVTHFKQQGKPSAVLTVEPDTSASLWKSLNRGDSLTISEKAPSIMSGLDCGTPSSISWSILQHGVDASLSISDFEAHQACEYLASQNIPVGPCGAAPVAALRRLEASDREKLGLTKDSVVVILCTEGVRDYEVPHDVASNDPVELTQTLVRINSASPSLGSVPGPGETAVARYITAWMEHRDIETHWIEPTPGRPSVVGIVRGSGGGKSLMLNGHTDTVNITEYEGDPLSGDIRDGKLYGRGAADMKCGVAAAMVTLANAEKQGLKGDVIFAGVADEEFASIGTQQVLEAGWTADAALVNEPTNLEIMYAHKGFIWFEVDIHGLASHGSRYDLGIDAICKAGYFLVELDKHATHLTQQAGDPTLGPGSIHASIIKGGEEISSYPSFTQIQLERRTVTGETQESVEKELREILDGLVERIPNFKYDIRATFQRSPFKASLDHPFTKLVRKQVTHTLGEEAVVVGAPYWTDCALLADQGIPVLLWGPKGAGLHGKVEHVEVDSINQVADTLTAIAAEFCS</sequence>
<keyword evidence="9" id="KW-0170">Cobalt</keyword>
<keyword evidence="7" id="KW-0378">Hydrolase</keyword>
<evidence type="ECO:0000256" key="2">
    <source>
        <dbReference type="ARBA" id="ARBA00001947"/>
    </source>
</evidence>
<evidence type="ECO:0000256" key="1">
    <source>
        <dbReference type="ARBA" id="ARBA00001941"/>
    </source>
</evidence>
<evidence type="ECO:0000313" key="13">
    <source>
        <dbReference type="EMBL" id="GFP55794.1"/>
    </source>
</evidence>
<dbReference type="GO" id="GO:0009014">
    <property type="term" value="F:succinyl-diaminopimelate desuccinylase activity"/>
    <property type="evidence" value="ECO:0007669"/>
    <property type="project" value="UniProtKB-EC"/>
</dbReference>
<dbReference type="Proteomes" id="UP000517252">
    <property type="component" value="Unassembled WGS sequence"/>
</dbReference>
<dbReference type="InterPro" id="IPR036264">
    <property type="entry name" value="Bact_exopeptidase_dim_dom"/>
</dbReference>
<name>A0A6V8QT59_TRIAP</name>
<dbReference type="Gene3D" id="3.40.630.10">
    <property type="entry name" value="Zn peptidases"/>
    <property type="match status" value="1"/>
</dbReference>
<gene>
    <name evidence="13" type="ORF">TASIC1_0005065200</name>
</gene>
<keyword evidence="8" id="KW-0862">Zinc</keyword>
<dbReference type="EMBL" id="BLZH01000005">
    <property type="protein sequence ID" value="GFP55794.1"/>
    <property type="molecule type" value="Genomic_DNA"/>
</dbReference>
<evidence type="ECO:0000256" key="4">
    <source>
        <dbReference type="ARBA" id="ARBA00006247"/>
    </source>
</evidence>
<dbReference type="PANTHER" id="PTHR42937">
    <property type="match status" value="1"/>
</dbReference>
<comment type="catalytic activity">
    <reaction evidence="10">
        <text>N-succinyl-(2S,6S)-2,6-diaminopimelate + H2O = (2S,6S)-2,6-diaminopimelate + succinate</text>
        <dbReference type="Rhea" id="RHEA:22608"/>
        <dbReference type="ChEBI" id="CHEBI:15377"/>
        <dbReference type="ChEBI" id="CHEBI:30031"/>
        <dbReference type="ChEBI" id="CHEBI:57609"/>
        <dbReference type="ChEBI" id="CHEBI:58087"/>
        <dbReference type="EC" id="3.5.1.18"/>
    </reaction>
</comment>
<evidence type="ECO:0000256" key="10">
    <source>
        <dbReference type="ARBA" id="ARBA00051301"/>
    </source>
</evidence>
<dbReference type="InterPro" id="IPR002933">
    <property type="entry name" value="Peptidase_M20"/>
</dbReference>
<proteinExistence type="inferred from homology"/>
<dbReference type="NCBIfam" id="TIGR01910">
    <property type="entry name" value="DapE-ArgE"/>
    <property type="match status" value="1"/>
</dbReference>
<dbReference type="Pfam" id="PF00291">
    <property type="entry name" value="PALP"/>
    <property type="match status" value="1"/>
</dbReference>
<evidence type="ECO:0000256" key="9">
    <source>
        <dbReference type="ARBA" id="ARBA00023285"/>
    </source>
</evidence>
<evidence type="ECO:0000256" key="8">
    <source>
        <dbReference type="ARBA" id="ARBA00022833"/>
    </source>
</evidence>
<dbReference type="InterPro" id="IPR010182">
    <property type="entry name" value="ArgE/DapE"/>
</dbReference>
<dbReference type="SUPFAM" id="SSF53686">
    <property type="entry name" value="Tryptophan synthase beta subunit-like PLP-dependent enzymes"/>
    <property type="match status" value="1"/>
</dbReference>
<feature type="domain" description="Peptidase M20 dimerisation" evidence="12">
    <location>
        <begin position="562"/>
        <end position="666"/>
    </location>
</feature>
<organism evidence="13 14">
    <name type="scientific">Trichoderma asperellum</name>
    <name type="common">Filamentous fungus</name>
    <dbReference type="NCBI Taxonomy" id="101201"/>
    <lineage>
        <taxon>Eukaryota</taxon>
        <taxon>Fungi</taxon>
        <taxon>Dikarya</taxon>
        <taxon>Ascomycota</taxon>
        <taxon>Pezizomycotina</taxon>
        <taxon>Sordariomycetes</taxon>
        <taxon>Hypocreomycetidae</taxon>
        <taxon>Hypocreales</taxon>
        <taxon>Hypocreaceae</taxon>
        <taxon>Trichoderma</taxon>
    </lineage>
</organism>
<dbReference type="CDD" id="cd00640">
    <property type="entry name" value="Trp-synth-beta_II"/>
    <property type="match status" value="1"/>
</dbReference>
<evidence type="ECO:0000256" key="3">
    <source>
        <dbReference type="ARBA" id="ARBA00005130"/>
    </source>
</evidence>
<feature type="domain" description="Tryptophan synthase beta chain-like PALP" evidence="11">
    <location>
        <begin position="37"/>
        <end position="377"/>
    </location>
</feature>
<evidence type="ECO:0000313" key="14">
    <source>
        <dbReference type="Proteomes" id="UP000517252"/>
    </source>
</evidence>
<reference evidence="13 14" key="1">
    <citation type="submission" date="2020-07" db="EMBL/GenBank/DDBJ databases">
        <title>Trichoderma asperellum IC-1 whole genome shotgun sequence.</title>
        <authorList>
            <person name="Kanamasa S."/>
            <person name="Takahashi H."/>
        </authorList>
    </citation>
    <scope>NUCLEOTIDE SEQUENCE [LARGE SCALE GENOMIC DNA]</scope>
    <source>
        <strain evidence="13 14">IC-1</strain>
    </source>
</reference>
<comment type="caution">
    <text evidence="13">The sequence shown here is derived from an EMBL/GenBank/DDBJ whole genome shotgun (WGS) entry which is preliminary data.</text>
</comment>
<dbReference type="Pfam" id="PF07687">
    <property type="entry name" value="M20_dimer"/>
    <property type="match status" value="1"/>
</dbReference>
<dbReference type="InterPro" id="IPR036052">
    <property type="entry name" value="TrpB-like_PALP_sf"/>
</dbReference>
<evidence type="ECO:0000256" key="6">
    <source>
        <dbReference type="ARBA" id="ARBA00016853"/>
    </source>
</evidence>
<dbReference type="GO" id="GO:0016829">
    <property type="term" value="F:lyase activity"/>
    <property type="evidence" value="ECO:0007669"/>
    <property type="project" value="UniProtKB-KW"/>
</dbReference>
<evidence type="ECO:0000256" key="5">
    <source>
        <dbReference type="ARBA" id="ARBA00011921"/>
    </source>
</evidence>
<comment type="similarity">
    <text evidence="4">Belongs to the peptidase M20A family.</text>
</comment>
<dbReference type="OrthoDB" id="10059875at2759"/>
<dbReference type="GO" id="GO:0009089">
    <property type="term" value="P:lysine biosynthetic process via diaminopimelate"/>
    <property type="evidence" value="ECO:0007669"/>
    <property type="project" value="UniProtKB-UniPathway"/>
</dbReference>